<keyword evidence="5" id="KW-0687">Ribonucleoprotein</keyword>
<dbReference type="PANTHER" id="PTHR15925">
    <property type="entry name" value="MITOCHONDRIAL RIBOSOMAL PROTEIN S23"/>
    <property type="match status" value="1"/>
</dbReference>
<reference evidence="8" key="1">
    <citation type="submission" date="2020-11" db="EMBL/GenBank/DDBJ databases">
        <authorList>
            <person name="Tran Van P."/>
        </authorList>
    </citation>
    <scope>NUCLEOTIDE SEQUENCE</scope>
</reference>
<comment type="similarity">
    <text evidence="2">Belongs to the mitochondrion-specific ribosomal protein mS23 family.</text>
</comment>
<dbReference type="CDD" id="cd23701">
    <property type="entry name" value="At1g26750"/>
    <property type="match status" value="1"/>
</dbReference>
<dbReference type="PANTHER" id="PTHR15925:SF2">
    <property type="entry name" value="SMALL RIBOSOMAL SUBUNIT PROTEIN MS23"/>
    <property type="match status" value="1"/>
</dbReference>
<dbReference type="InterPro" id="IPR019520">
    <property type="entry name" value="Ribosomal_mS23_met"/>
</dbReference>
<feature type="domain" description="Small ribosomal subunit protein mS23 conserved" evidence="7">
    <location>
        <begin position="2"/>
        <end position="129"/>
    </location>
</feature>
<organism evidence="8">
    <name type="scientific">Cyprideis torosa</name>
    <dbReference type="NCBI Taxonomy" id="163714"/>
    <lineage>
        <taxon>Eukaryota</taxon>
        <taxon>Metazoa</taxon>
        <taxon>Ecdysozoa</taxon>
        <taxon>Arthropoda</taxon>
        <taxon>Crustacea</taxon>
        <taxon>Oligostraca</taxon>
        <taxon>Ostracoda</taxon>
        <taxon>Podocopa</taxon>
        <taxon>Podocopida</taxon>
        <taxon>Cytherocopina</taxon>
        <taxon>Cytheroidea</taxon>
        <taxon>Cytherideidae</taxon>
        <taxon>Cyprideis</taxon>
    </lineage>
</organism>
<gene>
    <name evidence="8" type="ORF">CTOB1V02_LOCUS12540</name>
</gene>
<accession>A0A7R8WMY9</accession>
<sequence>MASSRMDKIGTIFTRVTGLMKSGAMKPEDRPIWYDIYRAFPPKLEPRVDRQTPAVKLRPLLYKEDLVRANFHKRFGAKGQSNMLQPSSPPSLSQRVVLTALDLKKTVPELKSASEEELVDAAVQKLKESGVSFERRTRRQDEEGE</sequence>
<evidence type="ECO:0000256" key="3">
    <source>
        <dbReference type="ARBA" id="ARBA00022980"/>
    </source>
</evidence>
<dbReference type="OrthoDB" id="10012356at2759"/>
<evidence type="ECO:0000313" key="8">
    <source>
        <dbReference type="EMBL" id="CAD7234724.1"/>
    </source>
</evidence>
<evidence type="ECO:0000256" key="1">
    <source>
        <dbReference type="ARBA" id="ARBA00004173"/>
    </source>
</evidence>
<comment type="subcellular location">
    <subcellularLocation>
        <location evidence="1">Mitochondrion</location>
    </subcellularLocation>
</comment>
<dbReference type="EMBL" id="OB669614">
    <property type="protein sequence ID" value="CAD7234724.1"/>
    <property type="molecule type" value="Genomic_DNA"/>
</dbReference>
<evidence type="ECO:0000256" key="2">
    <source>
        <dbReference type="ARBA" id="ARBA00009864"/>
    </source>
</evidence>
<keyword evidence="3" id="KW-0689">Ribosomal protein</keyword>
<dbReference type="Pfam" id="PF10484">
    <property type="entry name" value="MRP-S23"/>
    <property type="match status" value="1"/>
</dbReference>
<evidence type="ECO:0000256" key="5">
    <source>
        <dbReference type="ARBA" id="ARBA00023274"/>
    </source>
</evidence>
<dbReference type="GO" id="GO:0005739">
    <property type="term" value="C:mitochondrion"/>
    <property type="evidence" value="ECO:0007669"/>
    <property type="project" value="InterPro"/>
</dbReference>
<feature type="non-terminal residue" evidence="8">
    <location>
        <position position="145"/>
    </location>
</feature>
<evidence type="ECO:0000256" key="6">
    <source>
        <dbReference type="ARBA" id="ARBA00035137"/>
    </source>
</evidence>
<dbReference type="AlphaFoldDB" id="A0A7R8WMY9"/>
<evidence type="ECO:0000256" key="4">
    <source>
        <dbReference type="ARBA" id="ARBA00023128"/>
    </source>
</evidence>
<dbReference type="InterPro" id="IPR059242">
    <property type="entry name" value="mS23_dom"/>
</dbReference>
<dbReference type="GO" id="GO:0006412">
    <property type="term" value="P:translation"/>
    <property type="evidence" value="ECO:0007669"/>
    <property type="project" value="InterPro"/>
</dbReference>
<dbReference type="GO" id="GO:0003735">
    <property type="term" value="F:structural constituent of ribosome"/>
    <property type="evidence" value="ECO:0007669"/>
    <property type="project" value="InterPro"/>
</dbReference>
<name>A0A7R8WMY9_9CRUS</name>
<proteinExistence type="inferred from homology"/>
<dbReference type="GO" id="GO:0005840">
    <property type="term" value="C:ribosome"/>
    <property type="evidence" value="ECO:0007669"/>
    <property type="project" value="InterPro"/>
</dbReference>
<protein>
    <recommendedName>
        <fullName evidence="6">Small ribosomal subunit protein mS23</fullName>
    </recommendedName>
</protein>
<evidence type="ECO:0000259" key="7">
    <source>
        <dbReference type="Pfam" id="PF10484"/>
    </source>
</evidence>
<keyword evidence="4" id="KW-0496">Mitochondrion</keyword>
<dbReference type="InterPro" id="IPR023611">
    <property type="entry name" value="mS23_dom_met"/>
</dbReference>